<dbReference type="AlphaFoldDB" id="F2NU73"/>
<accession>F2NU73</accession>
<dbReference type="eggNOG" id="COG2204">
    <property type="taxonomic scope" value="Bacteria"/>
</dbReference>
<dbReference type="InterPro" id="IPR025943">
    <property type="entry name" value="Sigma_54_int_dom_ATP-bd_2"/>
</dbReference>
<protein>
    <submittedName>
        <fullName evidence="7">Sigma 54 interacting domain protein</fullName>
    </submittedName>
</protein>
<proteinExistence type="predicted"/>
<dbReference type="GO" id="GO:0003677">
    <property type="term" value="F:DNA binding"/>
    <property type="evidence" value="ECO:0007669"/>
    <property type="project" value="UniProtKB-KW"/>
</dbReference>
<keyword evidence="2" id="KW-0067">ATP-binding</keyword>
<keyword evidence="4" id="KW-0238">DNA-binding</keyword>
<dbReference type="PANTHER" id="PTHR32071">
    <property type="entry name" value="TRANSCRIPTIONAL REGULATORY PROTEIN"/>
    <property type="match status" value="1"/>
</dbReference>
<feature type="domain" description="Sigma-54 factor interaction" evidence="6">
    <location>
        <begin position="133"/>
        <end position="338"/>
    </location>
</feature>
<evidence type="ECO:0000256" key="5">
    <source>
        <dbReference type="ARBA" id="ARBA00023163"/>
    </source>
</evidence>
<evidence type="ECO:0000256" key="1">
    <source>
        <dbReference type="ARBA" id="ARBA00022741"/>
    </source>
</evidence>
<dbReference type="Proteomes" id="UP000006852">
    <property type="component" value="Chromosome"/>
</dbReference>
<dbReference type="OrthoDB" id="9803970at2"/>
<dbReference type="PROSITE" id="PS00676">
    <property type="entry name" value="SIGMA54_INTERACT_2"/>
    <property type="match status" value="1"/>
</dbReference>
<dbReference type="GO" id="GO:0005524">
    <property type="term" value="F:ATP binding"/>
    <property type="evidence" value="ECO:0007669"/>
    <property type="project" value="UniProtKB-KW"/>
</dbReference>
<evidence type="ECO:0000313" key="7">
    <source>
        <dbReference type="EMBL" id="AEB13037.1"/>
    </source>
</evidence>
<dbReference type="Pfam" id="PF00158">
    <property type="entry name" value="Sigma54_activat"/>
    <property type="match status" value="1"/>
</dbReference>
<dbReference type="Gene3D" id="1.10.8.60">
    <property type="match status" value="1"/>
</dbReference>
<dbReference type="InterPro" id="IPR003593">
    <property type="entry name" value="AAA+_ATPase"/>
</dbReference>
<organism evidence="7 8">
    <name type="scientific">Treponema succinifaciens (strain ATCC 33096 / DSM 2489 / 6091)</name>
    <dbReference type="NCBI Taxonomy" id="869209"/>
    <lineage>
        <taxon>Bacteria</taxon>
        <taxon>Pseudomonadati</taxon>
        <taxon>Spirochaetota</taxon>
        <taxon>Spirochaetia</taxon>
        <taxon>Spirochaetales</taxon>
        <taxon>Treponemataceae</taxon>
        <taxon>Treponema</taxon>
    </lineage>
</organism>
<dbReference type="Gene3D" id="3.40.50.300">
    <property type="entry name" value="P-loop containing nucleotide triphosphate hydrolases"/>
    <property type="match status" value="1"/>
</dbReference>
<evidence type="ECO:0000256" key="4">
    <source>
        <dbReference type="ARBA" id="ARBA00023125"/>
    </source>
</evidence>
<dbReference type="InterPro" id="IPR027417">
    <property type="entry name" value="P-loop_NTPase"/>
</dbReference>
<gene>
    <name evidence="7" type="ordered locus">Tresu_0067</name>
</gene>
<name>F2NU73_TRES6</name>
<keyword evidence="3" id="KW-0805">Transcription regulation</keyword>
<dbReference type="SUPFAM" id="SSF52540">
    <property type="entry name" value="P-loop containing nucleoside triphosphate hydrolases"/>
    <property type="match status" value="1"/>
</dbReference>
<dbReference type="KEGG" id="tsu:Tresu_0067"/>
<dbReference type="Pfam" id="PF25601">
    <property type="entry name" value="AAA_lid_14"/>
    <property type="match status" value="1"/>
</dbReference>
<dbReference type="STRING" id="869209.Tresu_0067"/>
<evidence type="ECO:0000256" key="2">
    <source>
        <dbReference type="ARBA" id="ARBA00022840"/>
    </source>
</evidence>
<reference evidence="7 8" key="1">
    <citation type="journal article" date="2011" name="Stand. Genomic Sci.">
        <title>Complete genome sequence of Treponema succinifaciens type strain (6091).</title>
        <authorList>
            <person name="Han C."/>
            <person name="Gronow S."/>
            <person name="Teshima H."/>
            <person name="Lapidus A."/>
            <person name="Nolan M."/>
            <person name="Lucas S."/>
            <person name="Hammon N."/>
            <person name="Deshpande S."/>
            <person name="Cheng J.F."/>
            <person name="Zeytun A."/>
            <person name="Tapia R."/>
            <person name="Goodwin L."/>
            <person name="Pitluck S."/>
            <person name="Liolios K."/>
            <person name="Pagani I."/>
            <person name="Ivanova N."/>
            <person name="Mavromatis K."/>
            <person name="Mikhailova N."/>
            <person name="Huntemann M."/>
            <person name="Pati A."/>
            <person name="Chen A."/>
            <person name="Palaniappan K."/>
            <person name="Land M."/>
            <person name="Hauser L."/>
            <person name="Brambilla E.M."/>
            <person name="Rohde M."/>
            <person name="Goker M."/>
            <person name="Woyke T."/>
            <person name="Bristow J."/>
            <person name="Eisen J.A."/>
            <person name="Markowitz V."/>
            <person name="Hugenholtz P."/>
            <person name="Kyrpides N.C."/>
            <person name="Klenk H.P."/>
            <person name="Detter J.C."/>
        </authorList>
    </citation>
    <scope>NUCLEOTIDE SEQUENCE [LARGE SCALE GENOMIC DNA]</scope>
    <source>
        <strain evidence="8">ATCC 33096 / DSM 2489 / 6091</strain>
    </source>
</reference>
<dbReference type="InterPro" id="IPR058031">
    <property type="entry name" value="AAA_lid_NorR"/>
</dbReference>
<dbReference type="PROSITE" id="PS00688">
    <property type="entry name" value="SIGMA54_INTERACT_3"/>
    <property type="match status" value="1"/>
</dbReference>
<dbReference type="InterPro" id="IPR025944">
    <property type="entry name" value="Sigma_54_int_dom_CS"/>
</dbReference>
<evidence type="ECO:0000313" key="8">
    <source>
        <dbReference type="Proteomes" id="UP000006852"/>
    </source>
</evidence>
<dbReference type="HOGENOM" id="CLU_000445_0_6_12"/>
<dbReference type="PROSITE" id="PS50045">
    <property type="entry name" value="SIGMA54_INTERACT_4"/>
    <property type="match status" value="1"/>
</dbReference>
<evidence type="ECO:0000256" key="3">
    <source>
        <dbReference type="ARBA" id="ARBA00023015"/>
    </source>
</evidence>
<dbReference type="EMBL" id="CP002631">
    <property type="protein sequence ID" value="AEB13037.1"/>
    <property type="molecule type" value="Genomic_DNA"/>
</dbReference>
<dbReference type="CDD" id="cd00009">
    <property type="entry name" value="AAA"/>
    <property type="match status" value="1"/>
</dbReference>
<dbReference type="InterPro" id="IPR002078">
    <property type="entry name" value="Sigma_54_int"/>
</dbReference>
<reference evidence="8" key="2">
    <citation type="submission" date="2011-04" db="EMBL/GenBank/DDBJ databases">
        <title>The complete genome of chromosome of Treponema succinifaciens DSM 2489.</title>
        <authorList>
            <person name="Lucas S."/>
            <person name="Copeland A."/>
            <person name="Lapidus A."/>
            <person name="Bruce D."/>
            <person name="Goodwin L."/>
            <person name="Pitluck S."/>
            <person name="Peters L."/>
            <person name="Kyrpides N."/>
            <person name="Mavromatis K."/>
            <person name="Ivanova N."/>
            <person name="Ovchinnikova G."/>
            <person name="Teshima H."/>
            <person name="Detter J.C."/>
            <person name="Tapia R."/>
            <person name="Han C."/>
            <person name="Land M."/>
            <person name="Hauser L."/>
            <person name="Markowitz V."/>
            <person name="Cheng J.-F."/>
            <person name="Hugenholtz P."/>
            <person name="Woyke T."/>
            <person name="Wu D."/>
            <person name="Gronow S."/>
            <person name="Wellnitz S."/>
            <person name="Brambilla E."/>
            <person name="Klenk H.-P."/>
            <person name="Eisen J.A."/>
        </authorList>
    </citation>
    <scope>NUCLEOTIDE SEQUENCE [LARGE SCALE GENOMIC DNA]</scope>
    <source>
        <strain evidence="8">ATCC 33096 / DSM 2489 / 6091</strain>
    </source>
</reference>
<keyword evidence="5" id="KW-0804">Transcription</keyword>
<sequence>MSRERILIVSSRKEFISFCKVVFERYFDFFCVQTEEISFIRPEFFLVLAVLIDGSCFSCGESSYISKFFKNTLERPIFVCFKESDCLKYVSALVKLKGEVSSSGKDLFCAEKLDECICAENNLCLGFKAQIEIACKSDSTVLLLGESGSGKNHTARFIHENSIRKNSKFTSFNLAEINPNLIESSLFGSIKGSFTGAEENSGIFEEASNGTLFIDEICELSLESQGKFLGVLDSREFSKVGSSKKLGLDARLIFATDSKISELVEKNLFKKQLFYRISVLVINVPPLRERKDELVKIAEDCASVFGKKLSSCAIKKLLDFSWPGNIRQLKNCIERSCVSAKKEILFADDIIFF</sequence>
<dbReference type="SMART" id="SM00382">
    <property type="entry name" value="AAA"/>
    <property type="match status" value="1"/>
</dbReference>
<keyword evidence="1" id="KW-0547">Nucleotide-binding</keyword>
<evidence type="ECO:0000259" key="6">
    <source>
        <dbReference type="PROSITE" id="PS50045"/>
    </source>
</evidence>
<dbReference type="GO" id="GO:0006355">
    <property type="term" value="P:regulation of DNA-templated transcription"/>
    <property type="evidence" value="ECO:0007669"/>
    <property type="project" value="InterPro"/>
</dbReference>
<keyword evidence="8" id="KW-1185">Reference proteome</keyword>